<name>A0ABN9VGP3_9DINO</name>
<dbReference type="SUPFAM" id="SSF56672">
    <property type="entry name" value="DNA/RNA polymerases"/>
    <property type="match status" value="1"/>
</dbReference>
<evidence type="ECO:0008006" key="4">
    <source>
        <dbReference type="Google" id="ProtNLM"/>
    </source>
</evidence>
<keyword evidence="3" id="KW-1185">Reference proteome</keyword>
<evidence type="ECO:0000313" key="3">
    <source>
        <dbReference type="Proteomes" id="UP001189429"/>
    </source>
</evidence>
<feature type="compositionally biased region" description="Basic residues" evidence="1">
    <location>
        <begin position="720"/>
        <end position="730"/>
    </location>
</feature>
<accession>A0ABN9VGP3</accession>
<evidence type="ECO:0000256" key="1">
    <source>
        <dbReference type="SAM" id="MobiDB-lite"/>
    </source>
</evidence>
<dbReference type="InterPro" id="IPR043502">
    <property type="entry name" value="DNA/RNA_pol_sf"/>
</dbReference>
<dbReference type="EMBL" id="CAUYUJ010017163">
    <property type="protein sequence ID" value="CAK0872357.1"/>
    <property type="molecule type" value="Genomic_DNA"/>
</dbReference>
<feature type="region of interest" description="Disordered" evidence="1">
    <location>
        <begin position="713"/>
        <end position="758"/>
    </location>
</feature>
<gene>
    <name evidence="2" type="ORF">PCOR1329_LOCUS57856</name>
</gene>
<evidence type="ECO:0000313" key="2">
    <source>
        <dbReference type="EMBL" id="CAK0872357.1"/>
    </source>
</evidence>
<proteinExistence type="predicted"/>
<protein>
    <recommendedName>
        <fullName evidence="4">Reverse transcriptase domain-containing protein</fullName>
    </recommendedName>
</protein>
<feature type="compositionally biased region" description="Basic and acidic residues" evidence="1">
    <location>
        <begin position="737"/>
        <end position="750"/>
    </location>
</feature>
<dbReference type="Proteomes" id="UP001189429">
    <property type="component" value="Unassembled WGS sequence"/>
</dbReference>
<sequence>MSPSAAFVRGSHEGRVVNRDLLPLPHYRLPSMGSDDGGERAHCEDWARCCAITLNELDRGSADPQPQGQRASAGQERSLGMIQAAVAELGWPPADLTRQGALAELLAKRSYTGEKVSVARLDISLLSLPAGGDGPRALTTLLGDEGPMVVDAFLRDKVLPPSEAAARVAESALKRPYYDPSLQGRPRRHARLLAALDGAGMLEWRRHGSPRVGLFTVWKKNGKQRLIVDARLSNLCFASPDSVDLATGGSFASLEVDPGPPVCLAQVDIQDAFYHLLLPPELVPFFCLRPVTAGLAGVVELDGAPVSPTQLVYPHLRVVPMGWNHALWWCQRIHEFHAFRQPGVSLSNKLSDKKPGVRLGRSGFAHTECVDNFAAIGRQAKEVDAVADSVLDALTAAGLSMHPRESSVGGSVLGWEFSDECPQVRVSPRRAWRLRLGIEGLLEKGFATGRDLEAIIGHFTFAARIRPEALCVFSAAYAFSQRGADTRRRLWTASIAEAGRWSDRWRFSRGAEDRVRPRDASLREELNLAAAAGLDDLDRVGTARHLEALGEVDRSGAVPEIGPEILQGSWTTVSAGRWKRREAMPILEGRALVWGVRHVSRGLSEFGKRILFLTDGLSEVLALEKGRSSSVALMRVCRQWAATVFAADLYPRVRWIRSELNVCLSRMTTGAPIPSAPWDAVLATDSLVRPGGAAERRPVQGEPPTLWRAAALSQAGARPRPPHGRARAKAAARQAKPRPEELATRGERAAARQTSFPVDKRAAVSEGLSLLERESAGDHDQRVYQSALVEFRIFSETLGLRLETAQDHDEAAVEWTYPAVFDGSDALEGTRLKARLLYYYPRLLSVAGLPQFSRALRGWRRLGSPRSQLPLPEEVACAVAHRLAANQDLHAARLVFVSFVFGLQPAELMSLTGRQVVPPARAAGHAAWSLVLFPMEEETPSKDNAFNESVLGDLPFCHLIGDVLKPFEAGVNDRDLVAQVRYVQLAQAFGTADQRLGLEGPPGLYQLRHGGAPVDLACYRRSIAEVRARSRWASDSSVTGYGKGGRVADQLIKLPPPFLDHAIVRAKKNGDILCEHCRPLPPARAGP</sequence>
<organism evidence="2 3">
    <name type="scientific">Prorocentrum cordatum</name>
    <dbReference type="NCBI Taxonomy" id="2364126"/>
    <lineage>
        <taxon>Eukaryota</taxon>
        <taxon>Sar</taxon>
        <taxon>Alveolata</taxon>
        <taxon>Dinophyceae</taxon>
        <taxon>Prorocentrales</taxon>
        <taxon>Prorocentraceae</taxon>
        <taxon>Prorocentrum</taxon>
    </lineage>
</organism>
<comment type="caution">
    <text evidence="2">The sequence shown here is derived from an EMBL/GenBank/DDBJ whole genome shotgun (WGS) entry which is preliminary data.</text>
</comment>
<reference evidence="2" key="1">
    <citation type="submission" date="2023-10" db="EMBL/GenBank/DDBJ databases">
        <authorList>
            <person name="Chen Y."/>
            <person name="Shah S."/>
            <person name="Dougan E. K."/>
            <person name="Thang M."/>
            <person name="Chan C."/>
        </authorList>
    </citation>
    <scope>NUCLEOTIDE SEQUENCE [LARGE SCALE GENOMIC DNA]</scope>
</reference>